<evidence type="ECO:0000256" key="5">
    <source>
        <dbReference type="SAM" id="MobiDB-lite"/>
    </source>
</evidence>
<keyword evidence="1 3" id="KW-0403">Intermediate filament</keyword>
<feature type="region of interest" description="Disordered" evidence="5">
    <location>
        <begin position="448"/>
        <end position="474"/>
    </location>
</feature>
<accession>A0A818JVM2</accession>
<dbReference type="GO" id="GO:0005882">
    <property type="term" value="C:intermediate filament"/>
    <property type="evidence" value="ECO:0007669"/>
    <property type="project" value="UniProtKB-KW"/>
</dbReference>
<dbReference type="Gene3D" id="1.20.5.1160">
    <property type="entry name" value="Vasodilator-stimulated phosphoprotein"/>
    <property type="match status" value="1"/>
</dbReference>
<dbReference type="PROSITE" id="PS51842">
    <property type="entry name" value="IF_ROD_2"/>
    <property type="match status" value="1"/>
</dbReference>
<evidence type="ECO:0000313" key="7">
    <source>
        <dbReference type="EMBL" id="CAF3547168.1"/>
    </source>
</evidence>
<dbReference type="PANTHER" id="PTHR45721:SF11">
    <property type="entry name" value="LAMIN DM0-RELATED"/>
    <property type="match status" value="1"/>
</dbReference>
<feature type="compositionally biased region" description="Low complexity" evidence="5">
    <location>
        <begin position="40"/>
        <end position="55"/>
    </location>
</feature>
<dbReference type="GO" id="GO:0031507">
    <property type="term" value="P:heterochromatin formation"/>
    <property type="evidence" value="ECO:0007669"/>
    <property type="project" value="TreeGrafter"/>
</dbReference>
<evidence type="ECO:0000256" key="2">
    <source>
        <dbReference type="ARBA" id="ARBA00023054"/>
    </source>
</evidence>
<dbReference type="GO" id="GO:0090435">
    <property type="term" value="P:protein localization to nuclear envelope"/>
    <property type="evidence" value="ECO:0007669"/>
    <property type="project" value="TreeGrafter"/>
</dbReference>
<dbReference type="InterPro" id="IPR018039">
    <property type="entry name" value="IF_conserved"/>
</dbReference>
<dbReference type="AlphaFoldDB" id="A0A818JVM2"/>
<dbReference type="GO" id="GO:0005652">
    <property type="term" value="C:nuclear lamina"/>
    <property type="evidence" value="ECO:0007669"/>
    <property type="project" value="TreeGrafter"/>
</dbReference>
<evidence type="ECO:0000256" key="4">
    <source>
        <dbReference type="SAM" id="Coils"/>
    </source>
</evidence>
<evidence type="ECO:0000256" key="1">
    <source>
        <dbReference type="ARBA" id="ARBA00022754"/>
    </source>
</evidence>
<dbReference type="PANTHER" id="PTHR45721">
    <property type="entry name" value="LAMIN DM0-RELATED"/>
    <property type="match status" value="1"/>
</dbReference>
<dbReference type="GO" id="GO:0006998">
    <property type="term" value="P:nuclear envelope organization"/>
    <property type="evidence" value="ECO:0007669"/>
    <property type="project" value="TreeGrafter"/>
</dbReference>
<dbReference type="SMART" id="SM01391">
    <property type="entry name" value="Filament"/>
    <property type="match status" value="1"/>
</dbReference>
<dbReference type="PROSITE" id="PS00226">
    <property type="entry name" value="IF_ROD_1"/>
    <property type="match status" value="1"/>
</dbReference>
<feature type="region of interest" description="Disordered" evidence="5">
    <location>
        <begin position="1"/>
        <end position="55"/>
    </location>
</feature>
<comment type="caution">
    <text evidence="7">The sequence shown here is derived from an EMBL/GenBank/DDBJ whole genome shotgun (WGS) entry which is preliminary data.</text>
</comment>
<dbReference type="SUPFAM" id="SSF64593">
    <property type="entry name" value="Intermediate filament protein, coiled coil region"/>
    <property type="match status" value="2"/>
</dbReference>
<dbReference type="GO" id="GO:0051664">
    <property type="term" value="P:nuclear pore localization"/>
    <property type="evidence" value="ECO:0007669"/>
    <property type="project" value="TreeGrafter"/>
</dbReference>
<evidence type="ECO:0000256" key="3">
    <source>
        <dbReference type="RuleBase" id="RU000685"/>
    </source>
</evidence>
<dbReference type="Gene3D" id="1.20.5.170">
    <property type="match status" value="1"/>
</dbReference>
<reference evidence="7" key="1">
    <citation type="submission" date="2021-02" db="EMBL/GenBank/DDBJ databases">
        <authorList>
            <person name="Nowell W R."/>
        </authorList>
    </citation>
    <scope>NUCLEOTIDE SEQUENCE</scope>
</reference>
<keyword evidence="2 4" id="KW-0175">Coiled coil</keyword>
<gene>
    <name evidence="7" type="ORF">KXQ929_LOCUS2464</name>
</gene>
<protein>
    <recommendedName>
        <fullName evidence="6">IF rod domain-containing protein</fullName>
    </recommendedName>
</protein>
<dbReference type="Proteomes" id="UP000663868">
    <property type="component" value="Unassembled WGS sequence"/>
</dbReference>
<feature type="coiled-coil region" evidence="4">
    <location>
        <begin position="299"/>
        <end position="429"/>
    </location>
</feature>
<dbReference type="InterPro" id="IPR039008">
    <property type="entry name" value="IF_rod_dom"/>
</dbReference>
<proteinExistence type="inferred from homology"/>
<sequence>MFAAFRRRAASASRSDSNVKETPVIETNGRKTNLENGFATPTVTTNGTNTLNINGNNGLKHRTLSGMSMTSSSSSFSTSPTLNITRQQEKHELQTLNDRLAVIIDTVRRLEQDNEKLRTIVKTNTQSFEMETSKVKTLYENELEDAKKLIEELAHEKSRLEIELEKSRSETADVQTKAARNDRDSRVYESRLKQYENEISELKARYDSITLDAARRIEDNETLVNFNNDLEKQVSALKRQLESETLLRVDLENKNKTLREELQFNQQVYETKIYQIKEQQRIEIRHDDSLRQQYDARLLQELQQLRTQNEQEMQLLRDEIASQYEKKIEDLQNTNRRNLDQISSYRADLVSYRERIEEVTKTRDTCNDKMLQLEQRCRELEDRAYRAQQQQHESMAERDDEIQNLKQIIEQMQNDYQNLLDTKIGLDREISTYRKLLDSEEERLNIGGRIGLSPPINGNATPTGTDSLSTSSTTTTTIITTNGASQRQRLKRPRFEVDEDIIITNGNGH</sequence>
<dbReference type="GO" id="GO:0005200">
    <property type="term" value="F:structural constituent of cytoskeleton"/>
    <property type="evidence" value="ECO:0007669"/>
    <property type="project" value="TreeGrafter"/>
</dbReference>
<comment type="similarity">
    <text evidence="3">Belongs to the intermediate filament family.</text>
</comment>
<evidence type="ECO:0000313" key="8">
    <source>
        <dbReference type="Proteomes" id="UP000663868"/>
    </source>
</evidence>
<feature type="domain" description="IF rod" evidence="6">
    <location>
        <begin position="89"/>
        <end position="444"/>
    </location>
</feature>
<dbReference type="Pfam" id="PF00038">
    <property type="entry name" value="Filament"/>
    <property type="match status" value="1"/>
</dbReference>
<organism evidence="7 8">
    <name type="scientific">Adineta steineri</name>
    <dbReference type="NCBI Taxonomy" id="433720"/>
    <lineage>
        <taxon>Eukaryota</taxon>
        <taxon>Metazoa</taxon>
        <taxon>Spiralia</taxon>
        <taxon>Gnathifera</taxon>
        <taxon>Rotifera</taxon>
        <taxon>Eurotatoria</taxon>
        <taxon>Bdelloidea</taxon>
        <taxon>Adinetida</taxon>
        <taxon>Adinetidae</taxon>
        <taxon>Adineta</taxon>
    </lineage>
</organism>
<name>A0A818JVM2_9BILA</name>
<evidence type="ECO:0000259" key="6">
    <source>
        <dbReference type="PROSITE" id="PS51842"/>
    </source>
</evidence>
<dbReference type="EMBL" id="CAJOBB010000074">
    <property type="protein sequence ID" value="CAF3547168.1"/>
    <property type="molecule type" value="Genomic_DNA"/>
</dbReference>
<feature type="coiled-coil region" evidence="4">
    <location>
        <begin position="93"/>
        <end position="268"/>
    </location>
</feature>
<feature type="compositionally biased region" description="Low complexity" evidence="5">
    <location>
        <begin position="461"/>
        <end position="474"/>
    </location>
</feature>
<dbReference type="GO" id="GO:0007097">
    <property type="term" value="P:nuclear migration"/>
    <property type="evidence" value="ECO:0007669"/>
    <property type="project" value="TreeGrafter"/>
</dbReference>